<reference evidence="5 6" key="1">
    <citation type="submission" date="2016-12" db="EMBL/GenBank/DDBJ databases">
        <title>The draft genome sequence of HSLHS2.</title>
        <authorList>
            <person name="Hu D."/>
            <person name="Wang L."/>
            <person name="Shao Z."/>
        </authorList>
    </citation>
    <scope>NUCLEOTIDE SEQUENCE [LARGE SCALE GENOMIC DNA]</scope>
    <source>
        <strain evidence="5">MCCC 1A06712</strain>
    </source>
</reference>
<name>A0A251X063_9RHOB</name>
<keyword evidence="6" id="KW-1185">Reference proteome</keyword>
<evidence type="ECO:0000256" key="3">
    <source>
        <dbReference type="ARBA" id="ARBA00023163"/>
    </source>
</evidence>
<dbReference type="SUPFAM" id="SSF46894">
    <property type="entry name" value="C-terminal effector domain of the bipartite response regulators"/>
    <property type="match status" value="1"/>
</dbReference>
<evidence type="ECO:0000313" key="5">
    <source>
        <dbReference type="EMBL" id="OUD09951.1"/>
    </source>
</evidence>
<accession>A0A251X063</accession>
<evidence type="ECO:0000256" key="2">
    <source>
        <dbReference type="ARBA" id="ARBA00023125"/>
    </source>
</evidence>
<comment type="caution">
    <text evidence="5">The sequence shown here is derived from an EMBL/GenBank/DDBJ whole genome shotgun (WGS) entry which is preliminary data.</text>
</comment>
<evidence type="ECO:0000256" key="1">
    <source>
        <dbReference type="ARBA" id="ARBA00023015"/>
    </source>
</evidence>
<dbReference type="PROSITE" id="PS50043">
    <property type="entry name" value="HTH_LUXR_2"/>
    <property type="match status" value="1"/>
</dbReference>
<dbReference type="Proteomes" id="UP000194664">
    <property type="component" value="Unassembled WGS sequence"/>
</dbReference>
<proteinExistence type="predicted"/>
<dbReference type="InterPro" id="IPR016032">
    <property type="entry name" value="Sig_transdc_resp-reg_C-effctor"/>
</dbReference>
<evidence type="ECO:0000313" key="6">
    <source>
        <dbReference type="Proteomes" id="UP000194664"/>
    </source>
</evidence>
<dbReference type="PANTHER" id="PTHR44688">
    <property type="entry name" value="DNA-BINDING TRANSCRIPTIONAL ACTIVATOR DEVR_DOSR"/>
    <property type="match status" value="1"/>
</dbReference>
<organism evidence="5 6">
    <name type="scientific">Marivivens niveibacter</name>
    <dbReference type="NCBI Taxonomy" id="1930667"/>
    <lineage>
        <taxon>Bacteria</taxon>
        <taxon>Pseudomonadati</taxon>
        <taxon>Pseudomonadota</taxon>
        <taxon>Alphaproteobacteria</taxon>
        <taxon>Rhodobacterales</taxon>
        <taxon>Paracoccaceae</taxon>
        <taxon>Marivivens group</taxon>
        <taxon>Marivivens</taxon>
    </lineage>
</organism>
<dbReference type="EMBL" id="MSPP01000001">
    <property type="protein sequence ID" value="OUD09951.1"/>
    <property type="molecule type" value="Genomic_DNA"/>
</dbReference>
<dbReference type="Pfam" id="PF00196">
    <property type="entry name" value="GerE"/>
    <property type="match status" value="1"/>
</dbReference>
<dbReference type="AlphaFoldDB" id="A0A251X063"/>
<keyword evidence="3" id="KW-0804">Transcription</keyword>
<sequence length="179" mass="19244">MLLSPSKQIERASALSPDLDRAGLALIDASGCVVSSNTAFGHIENQIECVSTQENQLTIRPNEQFYRARNAAANGRPVSFDVACGGGVSLQVNTLPVSGGLVAVILFLNEAPRAIPQLSNRELDLLRLSSKGYRRDRISHELGISVATVDFHAANLRRKLKARTTIEAVIIATRLGLVA</sequence>
<protein>
    <recommendedName>
        <fullName evidence="4">HTH luxR-type domain-containing protein</fullName>
    </recommendedName>
</protein>
<keyword evidence="1" id="KW-0805">Transcription regulation</keyword>
<dbReference type="CDD" id="cd06170">
    <property type="entry name" value="LuxR_C_like"/>
    <property type="match status" value="1"/>
</dbReference>
<dbReference type="PRINTS" id="PR00038">
    <property type="entry name" value="HTHLUXR"/>
</dbReference>
<keyword evidence="2" id="KW-0238">DNA-binding</keyword>
<dbReference type="OrthoDB" id="9807052at2"/>
<evidence type="ECO:0000259" key="4">
    <source>
        <dbReference type="PROSITE" id="PS50043"/>
    </source>
</evidence>
<dbReference type="RefSeq" id="WP_086449602.1">
    <property type="nucleotide sequence ID" value="NZ_MSPP01000001.1"/>
</dbReference>
<gene>
    <name evidence="5" type="ORF">BVC71_00030</name>
</gene>
<dbReference type="GO" id="GO:0006355">
    <property type="term" value="P:regulation of DNA-templated transcription"/>
    <property type="evidence" value="ECO:0007669"/>
    <property type="project" value="InterPro"/>
</dbReference>
<dbReference type="PANTHER" id="PTHR44688:SF16">
    <property type="entry name" value="DNA-BINDING TRANSCRIPTIONAL ACTIVATOR DEVR_DOSR"/>
    <property type="match status" value="1"/>
</dbReference>
<dbReference type="SMART" id="SM00421">
    <property type="entry name" value="HTH_LUXR"/>
    <property type="match status" value="1"/>
</dbReference>
<dbReference type="InterPro" id="IPR036388">
    <property type="entry name" value="WH-like_DNA-bd_sf"/>
</dbReference>
<dbReference type="InterPro" id="IPR000792">
    <property type="entry name" value="Tscrpt_reg_LuxR_C"/>
</dbReference>
<dbReference type="GO" id="GO:0003677">
    <property type="term" value="F:DNA binding"/>
    <property type="evidence" value="ECO:0007669"/>
    <property type="project" value="UniProtKB-KW"/>
</dbReference>
<feature type="domain" description="HTH luxR-type" evidence="4">
    <location>
        <begin position="111"/>
        <end position="176"/>
    </location>
</feature>
<dbReference type="Gene3D" id="1.10.10.10">
    <property type="entry name" value="Winged helix-like DNA-binding domain superfamily/Winged helix DNA-binding domain"/>
    <property type="match status" value="1"/>
</dbReference>